<dbReference type="AlphaFoldDB" id="A0AAV3QJF8"/>
<dbReference type="SUPFAM" id="SSF56672">
    <property type="entry name" value="DNA/RNA polymerases"/>
    <property type="match status" value="1"/>
</dbReference>
<accession>A0AAV3QJF8</accession>
<sequence length="83" mass="9360">MHQALCPFTGSFVVVLWRDRFFVAVSKCEFGVDQVLFLGYIVSAQGLEVDPAKILATLSWPTPKTVMEFSRSFVFLSSLRPPF</sequence>
<dbReference type="EMBL" id="BAABME010004983">
    <property type="protein sequence ID" value="GAA0164224.1"/>
    <property type="molecule type" value="Genomic_DNA"/>
</dbReference>
<name>A0AAV3QJF8_LITER</name>
<comment type="caution">
    <text evidence="1">The sequence shown here is derived from an EMBL/GenBank/DDBJ whole genome shotgun (WGS) entry which is preliminary data.</text>
</comment>
<reference evidence="1 2" key="1">
    <citation type="submission" date="2024-01" db="EMBL/GenBank/DDBJ databases">
        <title>The complete chloroplast genome sequence of Lithospermum erythrorhizon: insights into the phylogenetic relationship among Boraginaceae species and the maternal lineages of purple gromwells.</title>
        <authorList>
            <person name="Okada T."/>
            <person name="Watanabe K."/>
        </authorList>
    </citation>
    <scope>NUCLEOTIDE SEQUENCE [LARGE SCALE GENOMIC DNA]</scope>
</reference>
<gene>
    <name evidence="1" type="ORF">LIER_19913</name>
</gene>
<evidence type="ECO:0008006" key="3">
    <source>
        <dbReference type="Google" id="ProtNLM"/>
    </source>
</evidence>
<dbReference type="Proteomes" id="UP001454036">
    <property type="component" value="Unassembled WGS sequence"/>
</dbReference>
<evidence type="ECO:0000313" key="1">
    <source>
        <dbReference type="EMBL" id="GAA0164224.1"/>
    </source>
</evidence>
<keyword evidence="2" id="KW-1185">Reference proteome</keyword>
<evidence type="ECO:0000313" key="2">
    <source>
        <dbReference type="Proteomes" id="UP001454036"/>
    </source>
</evidence>
<protein>
    <recommendedName>
        <fullName evidence="3">Mitochondrial protein</fullName>
    </recommendedName>
</protein>
<dbReference type="InterPro" id="IPR043502">
    <property type="entry name" value="DNA/RNA_pol_sf"/>
</dbReference>
<proteinExistence type="predicted"/>
<organism evidence="1 2">
    <name type="scientific">Lithospermum erythrorhizon</name>
    <name type="common">Purple gromwell</name>
    <name type="synonym">Lithospermum officinale var. erythrorhizon</name>
    <dbReference type="NCBI Taxonomy" id="34254"/>
    <lineage>
        <taxon>Eukaryota</taxon>
        <taxon>Viridiplantae</taxon>
        <taxon>Streptophyta</taxon>
        <taxon>Embryophyta</taxon>
        <taxon>Tracheophyta</taxon>
        <taxon>Spermatophyta</taxon>
        <taxon>Magnoliopsida</taxon>
        <taxon>eudicotyledons</taxon>
        <taxon>Gunneridae</taxon>
        <taxon>Pentapetalae</taxon>
        <taxon>asterids</taxon>
        <taxon>lamiids</taxon>
        <taxon>Boraginales</taxon>
        <taxon>Boraginaceae</taxon>
        <taxon>Boraginoideae</taxon>
        <taxon>Lithospermeae</taxon>
        <taxon>Lithospermum</taxon>
    </lineage>
</organism>